<dbReference type="InterPro" id="IPR013783">
    <property type="entry name" value="Ig-like_fold"/>
</dbReference>
<evidence type="ECO:0000256" key="2">
    <source>
        <dbReference type="SAM" id="Phobius"/>
    </source>
</evidence>
<keyword evidence="2" id="KW-0472">Membrane</keyword>
<protein>
    <recommendedName>
        <fullName evidence="6">CARDB domain-containing protein</fullName>
    </recommendedName>
</protein>
<feature type="chain" id="PRO_5038342966" description="CARDB domain-containing protein" evidence="3">
    <location>
        <begin position="24"/>
        <end position="722"/>
    </location>
</feature>
<feature type="transmembrane region" description="Helical" evidence="2">
    <location>
        <begin position="674"/>
        <end position="695"/>
    </location>
</feature>
<keyword evidence="2" id="KW-0812">Transmembrane</keyword>
<feature type="region of interest" description="Disordered" evidence="1">
    <location>
        <begin position="703"/>
        <end position="722"/>
    </location>
</feature>
<feature type="compositionally biased region" description="Acidic residues" evidence="1">
    <location>
        <begin position="708"/>
        <end position="722"/>
    </location>
</feature>
<accession>A0A9D1FPI2</accession>
<dbReference type="PANTHER" id="PTHR35902:SF3">
    <property type="entry name" value="NPCBM-ASSOCIATED, NEW3 DOMAIN OF ALPHA-GALACTOSIDASE"/>
    <property type="match status" value="1"/>
</dbReference>
<dbReference type="PANTHER" id="PTHR35902">
    <property type="entry name" value="S-LAYER DOMAIN-LIKE PROTEIN-RELATED"/>
    <property type="match status" value="1"/>
</dbReference>
<sequence>MKRVLIKRSVSFLAAICMMIWMAAAVVPAMPVMAIGNLSAEATASTGSVESGDSPVIRITFTQSNWEGAIPDNVWVTSTGDGGLTGKDSSRPGTSISLDDTTSTLTFAIMIPARTFKYDGVGNAGLILDVTYSCSGVTTDNSTLATLAVTKDPEKPQTPDDGDDEEPAPPVIAGTIFTIDEGAELPSIDAGESKIISYPITSGIRRISGDVQITAKLPEKLYFNTASATQTFAFTRDRTNYLDLDVSADAEITTGTYPITLTITYKYGGEAKTETLETYVKVNGKEPEKAGAGQLTLAGYKVNPGSVNAGQKFKADLTIQNTGAKNYENILVTLGGLSTEAFTMDGTVDSQRIASLKAGESKTLTFALASSEKMATGNYSLDVTMACGEESYTAKAFVSVTGDPTKQEDDGEKPKTEGTPQLIIESYNYGEGVTAVTGGEVFTLTAAIRNTGKAPVRNVKITVSAAADEETGGAFSPANSSNTFYIDSIAAGGSVTKSIDLLPKADAKPKSYGVEFAFSYEAIVNDELVTKEVTQTLAIPLTQPDRFEVTEPQMYGPVMQGETLSGSVSYVNKGKSTIFNLSVKVEGEGFTTAETEAYIGNVESGASDSYDLAINPTQAGTVSGTITFTYEDSNGDTKELVKEFTSEVMEYVEPDIPDIVDPNMPVEAEGGMPVWGWIAIAAGGVVALVAVIVVIRKVVKKKKQAALDAEDDYDDEDTGEQP</sequence>
<evidence type="ECO:0000256" key="1">
    <source>
        <dbReference type="SAM" id="MobiDB-lite"/>
    </source>
</evidence>
<gene>
    <name evidence="4" type="ORF">IAB51_11835</name>
</gene>
<keyword evidence="2" id="KW-1133">Transmembrane helix</keyword>
<reference evidence="4" key="2">
    <citation type="journal article" date="2021" name="PeerJ">
        <title>Extensive microbial diversity within the chicken gut microbiome revealed by metagenomics and culture.</title>
        <authorList>
            <person name="Gilroy R."/>
            <person name="Ravi A."/>
            <person name="Getino M."/>
            <person name="Pursley I."/>
            <person name="Horton D.L."/>
            <person name="Alikhan N.F."/>
            <person name="Baker D."/>
            <person name="Gharbi K."/>
            <person name="Hall N."/>
            <person name="Watson M."/>
            <person name="Adriaenssens E.M."/>
            <person name="Foster-Nyarko E."/>
            <person name="Jarju S."/>
            <person name="Secka A."/>
            <person name="Antonio M."/>
            <person name="Oren A."/>
            <person name="Chaudhuri R.R."/>
            <person name="La Ragione R."/>
            <person name="Hildebrand F."/>
            <person name="Pallen M.J."/>
        </authorList>
    </citation>
    <scope>NUCLEOTIDE SEQUENCE</scope>
    <source>
        <strain evidence="4">CHK199-13235</strain>
    </source>
</reference>
<proteinExistence type="predicted"/>
<feature type="region of interest" description="Disordered" evidence="1">
    <location>
        <begin position="148"/>
        <end position="169"/>
    </location>
</feature>
<dbReference type="Proteomes" id="UP000824002">
    <property type="component" value="Unassembled WGS sequence"/>
</dbReference>
<feature type="signal peptide" evidence="3">
    <location>
        <begin position="1"/>
        <end position="23"/>
    </location>
</feature>
<comment type="caution">
    <text evidence="4">The sequence shown here is derived from an EMBL/GenBank/DDBJ whole genome shotgun (WGS) entry which is preliminary data.</text>
</comment>
<evidence type="ECO:0000256" key="3">
    <source>
        <dbReference type="SAM" id="SignalP"/>
    </source>
</evidence>
<dbReference type="Gene3D" id="2.60.40.10">
    <property type="entry name" value="Immunoglobulins"/>
    <property type="match status" value="3"/>
</dbReference>
<dbReference type="EMBL" id="DVJP01000077">
    <property type="protein sequence ID" value="HIS77479.1"/>
    <property type="molecule type" value="Genomic_DNA"/>
</dbReference>
<evidence type="ECO:0000313" key="4">
    <source>
        <dbReference type="EMBL" id="HIS77479.1"/>
    </source>
</evidence>
<evidence type="ECO:0008006" key="6">
    <source>
        <dbReference type="Google" id="ProtNLM"/>
    </source>
</evidence>
<dbReference type="AlphaFoldDB" id="A0A9D1FPI2"/>
<reference evidence="4" key="1">
    <citation type="submission" date="2020-10" db="EMBL/GenBank/DDBJ databases">
        <authorList>
            <person name="Gilroy R."/>
        </authorList>
    </citation>
    <scope>NUCLEOTIDE SEQUENCE</scope>
    <source>
        <strain evidence="4">CHK199-13235</strain>
    </source>
</reference>
<evidence type="ECO:0000313" key="5">
    <source>
        <dbReference type="Proteomes" id="UP000824002"/>
    </source>
</evidence>
<name>A0A9D1FPI2_9FIRM</name>
<keyword evidence="3" id="KW-0732">Signal</keyword>
<organism evidence="4 5">
    <name type="scientific">Candidatus Merdivicinus excrementipullorum</name>
    <dbReference type="NCBI Taxonomy" id="2840867"/>
    <lineage>
        <taxon>Bacteria</taxon>
        <taxon>Bacillati</taxon>
        <taxon>Bacillota</taxon>
        <taxon>Clostridia</taxon>
        <taxon>Eubacteriales</taxon>
        <taxon>Oscillospiraceae</taxon>
        <taxon>Oscillospiraceae incertae sedis</taxon>
        <taxon>Candidatus Merdivicinus</taxon>
    </lineage>
</organism>